<dbReference type="PANTHER" id="PTHR11781">
    <property type="entry name" value="IODOTHYRONINE DEIODINASE"/>
    <property type="match status" value="1"/>
</dbReference>
<dbReference type="GO" id="GO:0042404">
    <property type="term" value="P:thyroid hormone catabolic process"/>
    <property type="evidence" value="ECO:0007669"/>
    <property type="project" value="UniProtKB-ARBA"/>
</dbReference>
<evidence type="ECO:0000256" key="4">
    <source>
        <dbReference type="ARBA" id="ARBA00093210"/>
    </source>
</evidence>
<comment type="catalytic activity">
    <reaction evidence="7">
        <text>3-iodothyronamine + iodide + A + H(+) = 3,3'-diiodothyronamine + AH2</text>
        <dbReference type="Rhea" id="RHEA:83827"/>
        <dbReference type="ChEBI" id="CHEBI:13193"/>
        <dbReference type="ChEBI" id="CHEBI:15378"/>
        <dbReference type="ChEBI" id="CHEBI:16382"/>
        <dbReference type="ChEBI" id="CHEBI:17499"/>
        <dbReference type="ChEBI" id="CHEBI:231647"/>
        <dbReference type="ChEBI" id="CHEBI:233341"/>
    </reaction>
    <physiologicalReaction direction="right-to-left" evidence="7">
        <dbReference type="Rhea" id="RHEA:83829"/>
    </physiologicalReaction>
</comment>
<protein>
    <recommendedName>
        <fullName evidence="8">Iodothyronine deiodinase</fullName>
    </recommendedName>
</protein>
<dbReference type="InterPro" id="IPR000643">
    <property type="entry name" value="Iodothyronine_deiodinase"/>
</dbReference>
<evidence type="ECO:0000256" key="8">
    <source>
        <dbReference type="RuleBase" id="RU000676"/>
    </source>
</evidence>
<comment type="similarity">
    <text evidence="8">Belongs to the iodothyronine deiodinase family.</text>
</comment>
<dbReference type="Gene3D" id="3.40.30.10">
    <property type="entry name" value="Glutaredoxin"/>
    <property type="match status" value="1"/>
</dbReference>
<evidence type="ECO:0000313" key="10">
    <source>
        <dbReference type="Proteomes" id="UP000694549"/>
    </source>
</evidence>
<reference evidence="9" key="1">
    <citation type="submission" date="2025-08" db="UniProtKB">
        <authorList>
            <consortium name="Ensembl"/>
        </authorList>
    </citation>
    <scope>IDENTIFICATION</scope>
</reference>
<dbReference type="Ensembl" id="ENSAZOT00000028694.1">
    <property type="protein sequence ID" value="ENSAZOP00000026761.1"/>
    <property type="gene ID" value="ENSAZOG00000017034.1"/>
</dbReference>
<evidence type="ECO:0000256" key="7">
    <source>
        <dbReference type="ARBA" id="ARBA00093242"/>
    </source>
</evidence>
<proteinExistence type="inferred from homology"/>
<evidence type="ECO:0000256" key="3">
    <source>
        <dbReference type="ARBA" id="ARBA00093206"/>
    </source>
</evidence>
<keyword evidence="10" id="KW-1185">Reference proteome</keyword>
<comment type="function">
    <text evidence="8">Responsible for the deiodination of T4 (3,5,3',5'-tetraiodothyronine).</text>
</comment>
<comment type="catalytic activity">
    <reaction evidence="1">
        <text>3-iodo-L-thyronine + iodide + A + H(+) = 3,3'-diiodo-L-thyronine + AH2</text>
        <dbReference type="Rhea" id="RHEA:83783"/>
        <dbReference type="ChEBI" id="CHEBI:13193"/>
        <dbReference type="ChEBI" id="CHEBI:15378"/>
        <dbReference type="ChEBI" id="CHEBI:16382"/>
        <dbReference type="ChEBI" id="CHEBI:17499"/>
        <dbReference type="ChEBI" id="CHEBI:176514"/>
        <dbReference type="ChEBI" id="CHEBI:232627"/>
    </reaction>
    <physiologicalReaction direction="right-to-left" evidence="1">
        <dbReference type="Rhea" id="RHEA:83785"/>
    </physiologicalReaction>
</comment>
<comment type="catalytic activity">
    <reaction evidence="2">
        <text>3,3',5'-triiodo-L-thyronine sulfate + iodide + A + H(+) = L-thyroxine sulfate + AH2</text>
        <dbReference type="Rhea" id="RHEA:83835"/>
        <dbReference type="ChEBI" id="CHEBI:13193"/>
        <dbReference type="ChEBI" id="CHEBI:15378"/>
        <dbReference type="ChEBI" id="CHEBI:16382"/>
        <dbReference type="ChEBI" id="CHEBI:17499"/>
        <dbReference type="ChEBI" id="CHEBI:176512"/>
        <dbReference type="ChEBI" id="CHEBI:176513"/>
    </reaction>
    <physiologicalReaction direction="right-to-left" evidence="2">
        <dbReference type="Rhea" id="RHEA:83837"/>
    </physiologicalReaction>
</comment>
<accession>A0A8B9VQ63</accession>
<evidence type="ECO:0000256" key="6">
    <source>
        <dbReference type="ARBA" id="ARBA00093236"/>
    </source>
</evidence>
<dbReference type="GO" id="GO:0042446">
    <property type="term" value="P:hormone biosynthetic process"/>
    <property type="evidence" value="ECO:0007669"/>
    <property type="project" value="UniProtKB-KW"/>
</dbReference>
<evidence type="ECO:0000256" key="2">
    <source>
        <dbReference type="ARBA" id="ARBA00093202"/>
    </source>
</evidence>
<sequence>MLKFDEFNKLVKDFSSIADFLIIYIEEAHAADGWAFKNNIVINNHRSLEDRKIAAQLLQKNNPLCPVVLDTMENLSSSKYAALPERLYLLQQGKVIYKGGVGPWNYHPQEIRAILEKLK</sequence>
<dbReference type="GO" id="GO:0004800">
    <property type="term" value="F:thyroxine 5'-deiodinase activity"/>
    <property type="evidence" value="ECO:0007669"/>
    <property type="project" value="InterPro"/>
</dbReference>
<organism evidence="9 10">
    <name type="scientific">Anas zonorhyncha</name>
    <name type="common">Eastern spot-billed duck</name>
    <dbReference type="NCBI Taxonomy" id="75864"/>
    <lineage>
        <taxon>Eukaryota</taxon>
        <taxon>Metazoa</taxon>
        <taxon>Chordata</taxon>
        <taxon>Craniata</taxon>
        <taxon>Vertebrata</taxon>
        <taxon>Euteleostomi</taxon>
        <taxon>Archelosauria</taxon>
        <taxon>Archosauria</taxon>
        <taxon>Dinosauria</taxon>
        <taxon>Saurischia</taxon>
        <taxon>Theropoda</taxon>
        <taxon>Coelurosauria</taxon>
        <taxon>Aves</taxon>
        <taxon>Neognathae</taxon>
        <taxon>Galloanserae</taxon>
        <taxon>Anseriformes</taxon>
        <taxon>Anatidae</taxon>
        <taxon>Anatinae</taxon>
        <taxon>Anas</taxon>
    </lineage>
</organism>
<dbReference type="AlphaFoldDB" id="A0A8B9VQ63"/>
<dbReference type="Pfam" id="PF00837">
    <property type="entry name" value="T4_deiodinase"/>
    <property type="match status" value="1"/>
</dbReference>
<comment type="catalytic activity">
    <reaction evidence="3">
        <text>3,3'-diiodo-L-thyronine sulfate + iodide + A + H(+) = 3,3',5-triiodo-L-thyronine sulfate + AH2</text>
        <dbReference type="Rhea" id="RHEA:83751"/>
        <dbReference type="ChEBI" id="CHEBI:13193"/>
        <dbReference type="ChEBI" id="CHEBI:15378"/>
        <dbReference type="ChEBI" id="CHEBI:16382"/>
        <dbReference type="ChEBI" id="CHEBI:17499"/>
        <dbReference type="ChEBI" id="CHEBI:176511"/>
        <dbReference type="ChEBI" id="CHEBI:176515"/>
    </reaction>
    <physiologicalReaction direction="right-to-left" evidence="3">
        <dbReference type="Rhea" id="RHEA:83753"/>
    </physiologicalReaction>
</comment>
<evidence type="ECO:0000256" key="1">
    <source>
        <dbReference type="ARBA" id="ARBA00093186"/>
    </source>
</evidence>
<comment type="catalytic activity">
    <reaction evidence="4">
        <text>3'-iodothyronamine + iodide + A + H(+) = 3',5'-diiodothyronamine + AH2</text>
        <dbReference type="Rhea" id="RHEA:83803"/>
        <dbReference type="ChEBI" id="CHEBI:13193"/>
        <dbReference type="ChEBI" id="CHEBI:15378"/>
        <dbReference type="ChEBI" id="CHEBI:16382"/>
        <dbReference type="ChEBI" id="CHEBI:17499"/>
        <dbReference type="ChEBI" id="CHEBI:233339"/>
        <dbReference type="ChEBI" id="CHEBI:233342"/>
    </reaction>
    <physiologicalReaction direction="right-to-left" evidence="4">
        <dbReference type="Rhea" id="RHEA:83805"/>
    </physiologicalReaction>
</comment>
<dbReference type="Proteomes" id="UP000694549">
    <property type="component" value="Unplaced"/>
</dbReference>
<evidence type="ECO:0000313" key="9">
    <source>
        <dbReference type="Ensembl" id="ENSAZOP00000026761.1"/>
    </source>
</evidence>
<name>A0A8B9VQ63_9AVES</name>
<keyword evidence="8" id="KW-0893">Thyroid hormones biosynthesis</keyword>
<dbReference type="PANTHER" id="PTHR11781:SF22">
    <property type="entry name" value="TYPE I IODOTHYRONINE DEIODINASE"/>
    <property type="match status" value="1"/>
</dbReference>
<keyword evidence="8" id="KW-0560">Oxidoreductase</keyword>
<keyword evidence="8" id="KW-0712">Selenocysteine</keyword>
<evidence type="ECO:0000256" key="5">
    <source>
        <dbReference type="ARBA" id="ARBA00093219"/>
    </source>
</evidence>
<comment type="catalytic activity">
    <reaction evidence="6">
        <text>3,3'-diiodothyronamine + iodide + A + H(+) = 3,3',5'-triiodothyronamine + AH2</text>
        <dbReference type="Rhea" id="RHEA:83795"/>
        <dbReference type="ChEBI" id="CHEBI:13193"/>
        <dbReference type="ChEBI" id="CHEBI:15378"/>
        <dbReference type="ChEBI" id="CHEBI:16382"/>
        <dbReference type="ChEBI" id="CHEBI:17499"/>
        <dbReference type="ChEBI" id="CHEBI:233341"/>
        <dbReference type="ChEBI" id="CHEBI:233343"/>
    </reaction>
    <physiologicalReaction direction="right-to-left" evidence="6">
        <dbReference type="Rhea" id="RHEA:83797"/>
    </physiologicalReaction>
</comment>
<comment type="catalytic activity">
    <reaction evidence="5">
        <text>3,3'-diiodo-L-thyronine sulfate + iodide + A + H(+) = 3,3',5'-triiodo-L-thyronine sulfate + AH2</text>
        <dbReference type="Rhea" id="RHEA:83831"/>
        <dbReference type="ChEBI" id="CHEBI:13193"/>
        <dbReference type="ChEBI" id="CHEBI:15378"/>
        <dbReference type="ChEBI" id="CHEBI:16382"/>
        <dbReference type="ChEBI" id="CHEBI:17499"/>
        <dbReference type="ChEBI" id="CHEBI:176513"/>
        <dbReference type="ChEBI" id="CHEBI:176515"/>
    </reaction>
    <physiologicalReaction direction="right-to-left" evidence="5">
        <dbReference type="Rhea" id="RHEA:83833"/>
    </physiologicalReaction>
</comment>
<reference evidence="9" key="2">
    <citation type="submission" date="2025-09" db="UniProtKB">
        <authorList>
            <consortium name="Ensembl"/>
        </authorList>
    </citation>
    <scope>IDENTIFICATION</scope>
</reference>